<dbReference type="SUPFAM" id="SSF55785">
    <property type="entry name" value="PYP-like sensor domain (PAS domain)"/>
    <property type="match status" value="1"/>
</dbReference>
<dbReference type="InterPro" id="IPR005467">
    <property type="entry name" value="His_kinase_dom"/>
</dbReference>
<comment type="catalytic activity">
    <reaction evidence="1">
        <text>ATP + protein L-histidine = ADP + protein N-phospho-L-histidine.</text>
        <dbReference type="EC" id="2.7.13.3"/>
    </reaction>
</comment>
<evidence type="ECO:0000259" key="11">
    <source>
        <dbReference type="PROSITE" id="PS50112"/>
    </source>
</evidence>
<dbReference type="InterPro" id="IPR035965">
    <property type="entry name" value="PAS-like_dom_sf"/>
</dbReference>
<dbReference type="Gene3D" id="3.30.450.20">
    <property type="entry name" value="PAS domain"/>
    <property type="match status" value="1"/>
</dbReference>
<keyword evidence="13" id="KW-1185">Reference proteome</keyword>
<keyword evidence="4" id="KW-0808">Transferase</keyword>
<feature type="domain" description="Histidine kinase" evidence="10">
    <location>
        <begin position="217"/>
        <end position="421"/>
    </location>
</feature>
<evidence type="ECO:0000256" key="2">
    <source>
        <dbReference type="ARBA" id="ARBA00012438"/>
    </source>
</evidence>
<dbReference type="RefSeq" id="WP_119115692.1">
    <property type="nucleotide sequence ID" value="NZ_QWVS01000003.1"/>
</dbReference>
<dbReference type="InterPro" id="IPR003594">
    <property type="entry name" value="HATPase_dom"/>
</dbReference>
<evidence type="ECO:0000256" key="8">
    <source>
        <dbReference type="ARBA" id="ARBA00023012"/>
    </source>
</evidence>
<comment type="caution">
    <text evidence="12">The sequence shown here is derived from an EMBL/GenBank/DDBJ whole genome shotgun (WGS) entry which is preliminary data.</text>
</comment>
<keyword evidence="5" id="KW-0547">Nucleotide-binding</keyword>
<keyword evidence="7" id="KW-0067">ATP-binding</keyword>
<dbReference type="AlphaFoldDB" id="A0A398BGF5"/>
<keyword evidence="9" id="KW-1133">Transmembrane helix</keyword>
<dbReference type="SMART" id="SM00091">
    <property type="entry name" value="PAS"/>
    <property type="match status" value="1"/>
</dbReference>
<dbReference type="EMBL" id="QWVS01000003">
    <property type="protein sequence ID" value="RID88704.1"/>
    <property type="molecule type" value="Genomic_DNA"/>
</dbReference>
<name>A0A398BGF5_9BACI</name>
<evidence type="ECO:0000256" key="4">
    <source>
        <dbReference type="ARBA" id="ARBA00022679"/>
    </source>
</evidence>
<proteinExistence type="predicted"/>
<feature type="transmembrane region" description="Helical" evidence="9">
    <location>
        <begin position="7"/>
        <end position="29"/>
    </location>
</feature>
<dbReference type="PROSITE" id="PS50112">
    <property type="entry name" value="PAS"/>
    <property type="match status" value="1"/>
</dbReference>
<dbReference type="CDD" id="cd00082">
    <property type="entry name" value="HisKA"/>
    <property type="match status" value="1"/>
</dbReference>
<dbReference type="Pfam" id="PF13426">
    <property type="entry name" value="PAS_9"/>
    <property type="match status" value="1"/>
</dbReference>
<dbReference type="InterPro" id="IPR004358">
    <property type="entry name" value="Sig_transdc_His_kin-like_C"/>
</dbReference>
<reference evidence="12 13" key="1">
    <citation type="submission" date="2018-08" db="EMBL/GenBank/DDBJ databases">
        <title>Bacillus jemisoniae sp. nov., Bacillus chryseoplanitiae sp. nov., Bacillus resnikiae sp. nov., and Bacillus frankliniae sp. nov., isolated from Viking spacecraft and associated surfaces.</title>
        <authorList>
            <person name="Seuylemezian A."/>
            <person name="Vaishampayan P."/>
        </authorList>
    </citation>
    <scope>NUCLEOTIDE SEQUENCE [LARGE SCALE GENOMIC DNA]</scope>
    <source>
        <strain evidence="12 13">MA001</strain>
    </source>
</reference>
<dbReference type="InterPro" id="IPR036890">
    <property type="entry name" value="HATPase_C_sf"/>
</dbReference>
<dbReference type="SUPFAM" id="SSF47384">
    <property type="entry name" value="Homodimeric domain of signal transducing histidine kinase"/>
    <property type="match status" value="1"/>
</dbReference>
<gene>
    <name evidence="12" type="ORF">D1953_03030</name>
</gene>
<evidence type="ECO:0000256" key="6">
    <source>
        <dbReference type="ARBA" id="ARBA00022777"/>
    </source>
</evidence>
<feature type="domain" description="PAS" evidence="11">
    <location>
        <begin position="81"/>
        <end position="151"/>
    </location>
</feature>
<dbReference type="Gene3D" id="1.10.287.130">
    <property type="match status" value="1"/>
</dbReference>
<evidence type="ECO:0000259" key="10">
    <source>
        <dbReference type="PROSITE" id="PS50109"/>
    </source>
</evidence>
<keyword evidence="6" id="KW-0418">Kinase</keyword>
<dbReference type="NCBIfam" id="TIGR00229">
    <property type="entry name" value="sensory_box"/>
    <property type="match status" value="1"/>
</dbReference>
<dbReference type="SMART" id="SM00388">
    <property type="entry name" value="HisKA"/>
    <property type="match status" value="1"/>
</dbReference>
<accession>A0A398BGF5</accession>
<evidence type="ECO:0000256" key="9">
    <source>
        <dbReference type="SAM" id="Phobius"/>
    </source>
</evidence>
<evidence type="ECO:0000313" key="13">
    <source>
        <dbReference type="Proteomes" id="UP000266016"/>
    </source>
</evidence>
<dbReference type="GO" id="GO:0000155">
    <property type="term" value="F:phosphorelay sensor kinase activity"/>
    <property type="evidence" value="ECO:0007669"/>
    <property type="project" value="InterPro"/>
</dbReference>
<dbReference type="SMART" id="SM00387">
    <property type="entry name" value="HATPase_c"/>
    <property type="match status" value="1"/>
</dbReference>
<organism evidence="12 13">
    <name type="scientific">Peribacillus asahii</name>
    <dbReference type="NCBI Taxonomy" id="228899"/>
    <lineage>
        <taxon>Bacteria</taxon>
        <taxon>Bacillati</taxon>
        <taxon>Bacillota</taxon>
        <taxon>Bacilli</taxon>
        <taxon>Bacillales</taxon>
        <taxon>Bacillaceae</taxon>
        <taxon>Peribacillus</taxon>
    </lineage>
</organism>
<evidence type="ECO:0000256" key="1">
    <source>
        <dbReference type="ARBA" id="ARBA00000085"/>
    </source>
</evidence>
<evidence type="ECO:0000256" key="7">
    <source>
        <dbReference type="ARBA" id="ARBA00022840"/>
    </source>
</evidence>
<dbReference type="CDD" id="cd00130">
    <property type="entry name" value="PAS"/>
    <property type="match status" value="1"/>
</dbReference>
<dbReference type="PRINTS" id="PR00344">
    <property type="entry name" value="BCTRLSENSOR"/>
</dbReference>
<dbReference type="InterPro" id="IPR003661">
    <property type="entry name" value="HisK_dim/P_dom"/>
</dbReference>
<dbReference type="InterPro" id="IPR000014">
    <property type="entry name" value="PAS"/>
</dbReference>
<dbReference type="PROSITE" id="PS50109">
    <property type="entry name" value="HIS_KIN"/>
    <property type="match status" value="1"/>
</dbReference>
<dbReference type="Pfam" id="PF00512">
    <property type="entry name" value="HisKA"/>
    <property type="match status" value="1"/>
</dbReference>
<dbReference type="PANTHER" id="PTHR43065:SF10">
    <property type="entry name" value="PEROXIDE STRESS-ACTIVATED HISTIDINE KINASE MAK3"/>
    <property type="match status" value="1"/>
</dbReference>
<dbReference type="EC" id="2.7.13.3" evidence="2"/>
<dbReference type="InterPro" id="IPR036097">
    <property type="entry name" value="HisK_dim/P_sf"/>
</dbReference>
<dbReference type="GO" id="GO:0005524">
    <property type="term" value="F:ATP binding"/>
    <property type="evidence" value="ECO:0007669"/>
    <property type="project" value="UniProtKB-KW"/>
</dbReference>
<keyword evidence="8" id="KW-0902">Two-component regulatory system</keyword>
<feature type="transmembrane region" description="Helical" evidence="9">
    <location>
        <begin position="49"/>
        <end position="68"/>
    </location>
</feature>
<dbReference type="Pfam" id="PF02518">
    <property type="entry name" value="HATPase_c"/>
    <property type="match status" value="1"/>
</dbReference>
<dbReference type="Proteomes" id="UP000266016">
    <property type="component" value="Unassembled WGS sequence"/>
</dbReference>
<dbReference type="SUPFAM" id="SSF55874">
    <property type="entry name" value="ATPase domain of HSP90 chaperone/DNA topoisomerase II/histidine kinase"/>
    <property type="match status" value="1"/>
</dbReference>
<keyword evidence="3" id="KW-0597">Phosphoprotein</keyword>
<keyword evidence="9" id="KW-0812">Transmembrane</keyword>
<protein>
    <recommendedName>
        <fullName evidence="2">histidine kinase</fullName>
        <ecNumber evidence="2">2.7.13.3</ecNumber>
    </recommendedName>
</protein>
<evidence type="ECO:0000256" key="5">
    <source>
        <dbReference type="ARBA" id="ARBA00022741"/>
    </source>
</evidence>
<keyword evidence="9" id="KW-0472">Membrane</keyword>
<sequence length="426" mass="48604">MEHSRKIALKVSAIYIILGILWLVVTDYISIKLAQNNYQLFITFQNSKGWVYIIITGAVLYSTIVYWTQKLLNSQKELQVRDEQYQSLFMYNIDAVLELNLKGEFISINPQAKALFGYDLEGLNKYSASMLINSEDLGKVIRCYRRAINKEALDFETAIRDAKGEIKFTRCSFVPIIIQGDMIGVYAIVRDITNLRREEELLIMSERTSVIGHLAAAVAHEIRNPLTSLKGFIQLMQYTRELNDEHLDIILQEVERINTISSELLILGKTQEVTYKKIDVRESIQQVFTLMTAQTNLDNVELCYEEVPRPVLIMADESQMKQVLINIIKNSIEAITEHGKINVVLRIEGDTAVLTVQDNGVGMEPERLKRIGQLFYSTKEKGTGIGLAVCQKIIHRHNGEIFFKSEKNKGTLVTIRIPLAKEQVVL</sequence>
<evidence type="ECO:0000313" key="12">
    <source>
        <dbReference type="EMBL" id="RID88704.1"/>
    </source>
</evidence>
<dbReference type="Gene3D" id="3.30.565.10">
    <property type="entry name" value="Histidine kinase-like ATPase, C-terminal domain"/>
    <property type="match status" value="1"/>
</dbReference>
<dbReference type="PANTHER" id="PTHR43065">
    <property type="entry name" value="SENSOR HISTIDINE KINASE"/>
    <property type="match status" value="1"/>
</dbReference>
<evidence type="ECO:0000256" key="3">
    <source>
        <dbReference type="ARBA" id="ARBA00022553"/>
    </source>
</evidence>